<feature type="repeat" description="WD" evidence="3">
    <location>
        <begin position="108"/>
        <end position="142"/>
    </location>
</feature>
<feature type="repeat" description="WD" evidence="3">
    <location>
        <begin position="238"/>
        <end position="279"/>
    </location>
</feature>
<dbReference type="PANTHER" id="PTHR44090:SF1">
    <property type="entry name" value="SUPERKILLER COMPLEX PROTEIN 8"/>
    <property type="match status" value="1"/>
</dbReference>
<name>A0A0D2AE27_9PEZI</name>
<organism evidence="4 5">
    <name type="scientific">Verruconis gallopava</name>
    <dbReference type="NCBI Taxonomy" id="253628"/>
    <lineage>
        <taxon>Eukaryota</taxon>
        <taxon>Fungi</taxon>
        <taxon>Dikarya</taxon>
        <taxon>Ascomycota</taxon>
        <taxon>Pezizomycotina</taxon>
        <taxon>Dothideomycetes</taxon>
        <taxon>Pleosporomycetidae</taxon>
        <taxon>Venturiales</taxon>
        <taxon>Sympoventuriaceae</taxon>
        <taxon>Verruconis</taxon>
    </lineage>
</organism>
<dbReference type="VEuPathDB" id="FungiDB:PV09_03775"/>
<dbReference type="GO" id="GO:0005634">
    <property type="term" value="C:nucleus"/>
    <property type="evidence" value="ECO:0007669"/>
    <property type="project" value="TreeGrafter"/>
</dbReference>
<dbReference type="RefSeq" id="XP_016215107.1">
    <property type="nucleotide sequence ID" value="XM_016357018.1"/>
</dbReference>
<dbReference type="InterPro" id="IPR015943">
    <property type="entry name" value="WD40/YVTN_repeat-like_dom_sf"/>
</dbReference>
<dbReference type="OrthoDB" id="10251741at2759"/>
<accession>A0A0D2AE27</accession>
<dbReference type="Proteomes" id="UP000053259">
    <property type="component" value="Unassembled WGS sequence"/>
</dbReference>
<dbReference type="PROSITE" id="PS50294">
    <property type="entry name" value="WD_REPEATS_REGION"/>
    <property type="match status" value="2"/>
</dbReference>
<dbReference type="STRING" id="253628.A0A0D2AE27"/>
<dbReference type="InterPro" id="IPR001680">
    <property type="entry name" value="WD40_rpt"/>
</dbReference>
<evidence type="ECO:0000256" key="1">
    <source>
        <dbReference type="ARBA" id="ARBA00022574"/>
    </source>
</evidence>
<dbReference type="InterPro" id="IPR019775">
    <property type="entry name" value="WD40_repeat_CS"/>
</dbReference>
<sequence length="328" mass="34891">MSKQYLTVHNLDNAHPTDIFCLAPTRTSIISASGASSLLVHSTQSHEFPLQQTLENAHKLGCHHVTTSADGRVAASAGFGGEVKIWRCEVSEEGVVTGKWAELGKLPLEPKAGEAWALSLDEDGRYLASSSYDGRIGVWDLSLGPDAWAKVREYETKGSFGLCVAISADGKLTASGHENGGVYVFKNEVGKMAHSLVGLVRPVRAVAFSPLGTLLAAAGDSLLISLYSTMSGETLANLSGHSAWVTSLSFNHSGEYLLSGDFGGKAKVWSVETRNCVATHGESEKGLWSVRWLPKNTTQREGAMGRSEMFAVAGVSRGIAFYREASGG</sequence>
<evidence type="ECO:0000256" key="2">
    <source>
        <dbReference type="ARBA" id="ARBA00022737"/>
    </source>
</evidence>
<dbReference type="PANTHER" id="PTHR44090">
    <property type="entry name" value="WD REPEAT-CONTAINING PROTEIN 61"/>
    <property type="match status" value="1"/>
</dbReference>
<dbReference type="HOGENOM" id="CLU_000288_57_11_1"/>
<dbReference type="Gene3D" id="2.130.10.10">
    <property type="entry name" value="YVTN repeat-like/Quinoprotein amine dehydrogenase"/>
    <property type="match status" value="1"/>
</dbReference>
<protein>
    <submittedName>
        <fullName evidence="4">Uncharacterized protein</fullName>
    </submittedName>
</protein>
<keyword evidence="1 3" id="KW-0853">WD repeat</keyword>
<evidence type="ECO:0000313" key="4">
    <source>
        <dbReference type="EMBL" id="KIW05238.1"/>
    </source>
</evidence>
<keyword evidence="2" id="KW-0677">Repeat</keyword>
<keyword evidence="5" id="KW-1185">Reference proteome</keyword>
<evidence type="ECO:0000256" key="3">
    <source>
        <dbReference type="PROSITE-ProRule" id="PRU00221"/>
    </source>
</evidence>
<reference evidence="4 5" key="1">
    <citation type="submission" date="2015-01" db="EMBL/GenBank/DDBJ databases">
        <title>The Genome Sequence of Ochroconis gallopava CBS43764.</title>
        <authorList>
            <consortium name="The Broad Institute Genomics Platform"/>
            <person name="Cuomo C."/>
            <person name="de Hoog S."/>
            <person name="Gorbushina A."/>
            <person name="Stielow B."/>
            <person name="Teixiera M."/>
            <person name="Abouelleil A."/>
            <person name="Chapman S.B."/>
            <person name="Priest M."/>
            <person name="Young S.K."/>
            <person name="Wortman J."/>
            <person name="Nusbaum C."/>
            <person name="Birren B."/>
        </authorList>
    </citation>
    <scope>NUCLEOTIDE SEQUENCE [LARGE SCALE GENOMIC DNA]</scope>
    <source>
        <strain evidence="4 5">CBS 43764</strain>
    </source>
</reference>
<dbReference type="SMART" id="SM00320">
    <property type="entry name" value="WD40"/>
    <property type="match status" value="7"/>
</dbReference>
<evidence type="ECO:0000313" key="5">
    <source>
        <dbReference type="Proteomes" id="UP000053259"/>
    </source>
</evidence>
<dbReference type="GeneID" id="27311748"/>
<dbReference type="InterPro" id="IPR036322">
    <property type="entry name" value="WD40_repeat_dom_sf"/>
</dbReference>
<dbReference type="InParanoid" id="A0A0D2AE27"/>
<dbReference type="AlphaFoldDB" id="A0A0D2AE27"/>
<dbReference type="PROSITE" id="PS00678">
    <property type="entry name" value="WD_REPEATS_1"/>
    <property type="match status" value="1"/>
</dbReference>
<gene>
    <name evidence="4" type="ORF">PV09_03775</name>
</gene>
<dbReference type="FunCoup" id="A0A0D2AE27">
    <property type="interactions" value="140"/>
</dbReference>
<dbReference type="PROSITE" id="PS50082">
    <property type="entry name" value="WD_REPEATS_2"/>
    <property type="match status" value="2"/>
</dbReference>
<dbReference type="Pfam" id="PF00400">
    <property type="entry name" value="WD40"/>
    <property type="match status" value="4"/>
</dbReference>
<proteinExistence type="predicted"/>
<dbReference type="GO" id="GO:0032991">
    <property type="term" value="C:protein-containing complex"/>
    <property type="evidence" value="ECO:0007669"/>
    <property type="project" value="UniProtKB-ARBA"/>
</dbReference>
<dbReference type="EMBL" id="KN847538">
    <property type="protein sequence ID" value="KIW05238.1"/>
    <property type="molecule type" value="Genomic_DNA"/>
</dbReference>
<dbReference type="SUPFAM" id="SSF50978">
    <property type="entry name" value="WD40 repeat-like"/>
    <property type="match status" value="1"/>
</dbReference>
<dbReference type="InterPro" id="IPR051510">
    <property type="entry name" value="SKI8"/>
</dbReference>